<organism evidence="1 2">
    <name type="scientific">Sphingomonas donggukensis</name>
    <dbReference type="NCBI Taxonomy" id="2949093"/>
    <lineage>
        <taxon>Bacteria</taxon>
        <taxon>Pseudomonadati</taxon>
        <taxon>Pseudomonadota</taxon>
        <taxon>Alphaproteobacteria</taxon>
        <taxon>Sphingomonadales</taxon>
        <taxon>Sphingomonadaceae</taxon>
        <taxon>Sphingomonas</taxon>
    </lineage>
</organism>
<evidence type="ECO:0000313" key="2">
    <source>
        <dbReference type="Proteomes" id="UP001055580"/>
    </source>
</evidence>
<proteinExistence type="predicted"/>
<protein>
    <submittedName>
        <fullName evidence="1">Phage portal protein</fullName>
    </submittedName>
</protein>
<reference evidence="1" key="1">
    <citation type="submission" date="2022-05" db="EMBL/GenBank/DDBJ databases">
        <title>Sphingomonas sp. strain RMG20 Genome sequencing and assembly.</title>
        <authorList>
            <person name="Kim I."/>
        </authorList>
    </citation>
    <scope>NUCLEOTIDE SEQUENCE</scope>
    <source>
        <strain evidence="1">RMG20</strain>
    </source>
</reference>
<accession>A0ABY4U0W0</accession>
<sequence>MPSNVIALSEQHYASDGYYRNGCDAWATALAGSGWGFAPHDPDLLTAWTAYAGSAVWGGGSFDALTGGLARDMVVSGEGVAILQPDWTWLRVPRGVIATDHDNGTTIKEGVEFMDGRESAIYIRRDPAAAPERIERDRYARLWRQDFPGQIRGAPWGIAVLNAADTLADTENALVMGVKVAAMFAGIATDENNAAADFPFDGTSRGSVLESGLEPGTLKVLPAGWRVQFATPQQAQQAAEFLRHQLHRISAGFGVPTHLVSNNLADANYGSLRGGMVEFSMRVEAAQFATIVPQFLKPAWEAFATREYLAGNIADLAEARACEFIAPARPWIDPAKDVAATAEMLRLGLTSRRRAAAELGWDIARLDAEILADRERETRLGLTFSQEAPSA</sequence>
<dbReference type="Proteomes" id="UP001055580">
    <property type="component" value="Chromosome"/>
</dbReference>
<gene>
    <name evidence="1" type="ORF">M9980_04130</name>
</gene>
<dbReference type="RefSeq" id="WP_250753658.1">
    <property type="nucleotide sequence ID" value="NZ_CP098401.1"/>
</dbReference>
<keyword evidence="2" id="KW-1185">Reference proteome</keyword>
<dbReference type="Pfam" id="PF05136">
    <property type="entry name" value="Phage_portal_2"/>
    <property type="match status" value="1"/>
</dbReference>
<evidence type="ECO:0000313" key="1">
    <source>
        <dbReference type="EMBL" id="URW76416.1"/>
    </source>
</evidence>
<dbReference type="InterPro" id="IPR006429">
    <property type="entry name" value="Phage_lambda_portal"/>
</dbReference>
<name>A0ABY4U0W0_9SPHN</name>
<dbReference type="EMBL" id="CP098401">
    <property type="protein sequence ID" value="URW76416.1"/>
    <property type="molecule type" value="Genomic_DNA"/>
</dbReference>